<evidence type="ECO:0000256" key="8">
    <source>
        <dbReference type="ARBA" id="ARBA00022989"/>
    </source>
</evidence>
<evidence type="ECO:0000256" key="2">
    <source>
        <dbReference type="ARBA" id="ARBA00009726"/>
    </source>
</evidence>
<keyword evidence="5" id="KW-0677">Repeat</keyword>
<dbReference type="FunFam" id="1.20.1560.10:FF:000149">
    <property type="entry name" value="ATP-binding cassette protein, putative"/>
    <property type="match status" value="1"/>
</dbReference>
<evidence type="ECO:0000256" key="11">
    <source>
        <dbReference type="SAM" id="Phobius"/>
    </source>
</evidence>
<feature type="transmembrane region" description="Helical" evidence="11">
    <location>
        <begin position="230"/>
        <end position="250"/>
    </location>
</feature>
<name>A0A0A1U605_ENTIV</name>
<dbReference type="InterPro" id="IPR044726">
    <property type="entry name" value="ABCC_6TM_D2"/>
</dbReference>
<organism evidence="14 15">
    <name type="scientific">Entamoeba invadens IP1</name>
    <dbReference type="NCBI Taxonomy" id="370355"/>
    <lineage>
        <taxon>Eukaryota</taxon>
        <taxon>Amoebozoa</taxon>
        <taxon>Evosea</taxon>
        <taxon>Archamoebae</taxon>
        <taxon>Mastigamoebida</taxon>
        <taxon>Entamoebidae</taxon>
        <taxon>Entamoeba</taxon>
    </lineage>
</organism>
<dbReference type="CDD" id="cd18579">
    <property type="entry name" value="ABC_6TM_ABCC_D1"/>
    <property type="match status" value="1"/>
</dbReference>
<dbReference type="PROSITE" id="PS50929">
    <property type="entry name" value="ABC_TM1F"/>
    <property type="match status" value="2"/>
</dbReference>
<dbReference type="PANTHER" id="PTHR24223:SF456">
    <property type="entry name" value="MULTIDRUG RESISTANCE-ASSOCIATED PROTEIN LETHAL(2)03659"/>
    <property type="match status" value="1"/>
</dbReference>
<feature type="domain" description="ABC transmembrane type-1" evidence="13">
    <location>
        <begin position="120"/>
        <end position="386"/>
    </location>
</feature>
<evidence type="ECO:0000256" key="1">
    <source>
        <dbReference type="ARBA" id="ARBA00004141"/>
    </source>
</evidence>
<feature type="transmembrane region" description="Helical" evidence="11">
    <location>
        <begin position="337"/>
        <end position="358"/>
    </location>
</feature>
<feature type="transmembrane region" description="Helical" evidence="11">
    <location>
        <begin position="839"/>
        <end position="858"/>
    </location>
</feature>
<feature type="transmembrane region" description="Helical" evidence="11">
    <location>
        <begin position="813"/>
        <end position="833"/>
    </location>
</feature>
<dbReference type="EMBL" id="KB206756">
    <property type="protein sequence ID" value="ELP88310.1"/>
    <property type="molecule type" value="Genomic_DNA"/>
</dbReference>
<dbReference type="KEGG" id="eiv:EIN_227130"/>
<comment type="subcellular location">
    <subcellularLocation>
        <location evidence="1">Membrane</location>
        <topology evidence="1">Multi-pass membrane protein</topology>
    </subcellularLocation>
</comment>
<evidence type="ECO:0000313" key="15">
    <source>
        <dbReference type="Proteomes" id="UP000014680"/>
    </source>
</evidence>
<dbReference type="CDD" id="cd03250">
    <property type="entry name" value="ABCC_MRP_domain1"/>
    <property type="match status" value="1"/>
</dbReference>
<dbReference type="PANTHER" id="PTHR24223">
    <property type="entry name" value="ATP-BINDING CASSETTE SUB-FAMILY C"/>
    <property type="match status" value="1"/>
</dbReference>
<feature type="compositionally biased region" description="Acidic residues" evidence="10">
    <location>
        <begin position="12"/>
        <end position="22"/>
    </location>
</feature>
<keyword evidence="6" id="KW-0547">Nucleotide-binding</keyword>
<evidence type="ECO:0000259" key="12">
    <source>
        <dbReference type="PROSITE" id="PS50893"/>
    </source>
</evidence>
<gene>
    <name evidence="14" type="ORF">EIN_227130</name>
</gene>
<evidence type="ECO:0000313" key="14">
    <source>
        <dbReference type="EMBL" id="ELP88310.1"/>
    </source>
</evidence>
<sequence>MTDKQVFKNDEIEMENETTSTTEEDYFYEEEETVKYDKSPNSILKFFNVLFFRQPLSQMIIGRRRNLRLKDMKPLPKTLEVEKYNNDLQLLWSEEECCKNPSLMWVIFKKEWKSMLFGYFTIAVYELFSLAFPLLTQFIIKWLNNKEANVTFGIVWILLSVIFQLITTLAGEFGKKWLYVVSLRVRNGLISLIYEKALKLNAAGIAEPGKLVNLMSTDAAIFVGNFEISVYGLASPVMFIVLFVMIGIYIGKWVFVPLIVFVVFLVFNILFGVLYGLFYTQFIRMKDKRLSFINEVLKNIKFVKYNSWEKAMEKKTKYLRFVELVKLFFVGISRGSFFTFTIEVGSAMAIVLFVVMVFTKQQFQLANVITSISLFNAVRAPIRTLGLLASCSSTIFVSIKRIMNFLLTLELKPVESSSDFSDDAIEMKNAKHIYPNGETAFECETLNIKKGELVCVLGNVGSGKSSFLLSLLNELEKFEGETGLHGKVSYASQTPWLMNVSVRENIVFMESFDKKRYNEVINSVCLAKDIESLPGGDSYVVAEKGANLSGGQRQRISLARALYGAKDIVLLDDPLSAVDFKVGNFIFENAIQKALKGKTRLVVTNQTYFIQNADRILVVENNKLVFNGSLEELKLSKVEASGLVKILSEKSDDHKETEEDTNFVSGDAVHTKIQEESREVGGLSPLVYYNYIMSGSIFAFLAILVFLSGRIAALFYFNTFLTKWGKSLHPLLKLPQGDRAAFNNFCYSFVADFLALFLCEMSIVFLCLGSSKKLHEKMMHHIMKTKLGYFDITPIGRIQNLFTKDFHNLDFNLSYYIEPIIMNLSSILITFITISQTNIYLVILVLILVILFIGLYFFTSKAVIALVRLDSITRGPIFVHYDQTLLGLPTVRSAGAQDTFKEKLVDKIKSNTIAIYTSKMARFWFLQRMDWLGAIVSVATVIVIVVNKIKGFMEPSLAGTALTNITNISNSISNFSLSIIEIETLMQSTERILKMNDLKKEESERLKEKYNTISASWPNSGKIEFVDFKFRYRKGLQVVLKNVSTTIQDKEKIGVVGRTGSGKSTLMAGLFRIEEPLSGKIMVDGVDITTIPLRQLRKRMCILPQESTLFSGTVRDNLDPEGKYDDKQIKEALSLVESPCDLDDIVTEGGDNYSQGQKQLICIARALLKKTKILIMDEATANIDIQTDKTIQEMVKRNFEDLTVITVAHRLQTVMNSNRVMVFESGELIEDDSPIELIKRENTRFNKLVQQSGCSEDLVNMAKNGSNQNNYDEQMKTKSLDTSGDFITKNNKNVKSIQLLNPDSTLASPIAFQETFEREISDQKLINSQNDTEATNSSSS</sequence>
<dbReference type="GeneID" id="14887289"/>
<dbReference type="InterPro" id="IPR003439">
    <property type="entry name" value="ABC_transporter-like_ATP-bd"/>
</dbReference>
<dbReference type="Gene3D" id="3.40.50.300">
    <property type="entry name" value="P-loop containing nucleotide triphosphate hydrolases"/>
    <property type="match status" value="2"/>
</dbReference>
<dbReference type="FunFam" id="3.40.50.300:FF:000163">
    <property type="entry name" value="Multidrug resistance-associated protein member 4"/>
    <property type="match status" value="1"/>
</dbReference>
<evidence type="ECO:0000256" key="9">
    <source>
        <dbReference type="ARBA" id="ARBA00023136"/>
    </source>
</evidence>
<accession>A0A0A1U605</accession>
<feature type="domain" description="ABC transporter" evidence="12">
    <location>
        <begin position="1023"/>
        <end position="1250"/>
    </location>
</feature>
<dbReference type="InterPro" id="IPR027417">
    <property type="entry name" value="P-loop_NTPase"/>
</dbReference>
<comment type="similarity">
    <text evidence="2">Belongs to the ABC transporter superfamily. ABCC family. Conjugate transporter (TC 3.A.1.208) subfamily.</text>
</comment>
<dbReference type="InterPro" id="IPR044746">
    <property type="entry name" value="ABCC_6TM_D1"/>
</dbReference>
<feature type="transmembrane region" description="Helical" evidence="11">
    <location>
        <begin position="256"/>
        <end position="279"/>
    </location>
</feature>
<proteinExistence type="inferred from homology"/>
<dbReference type="InterPro" id="IPR036640">
    <property type="entry name" value="ABC1_TM_sf"/>
</dbReference>
<evidence type="ECO:0000256" key="6">
    <source>
        <dbReference type="ARBA" id="ARBA00022741"/>
    </source>
</evidence>
<feature type="transmembrane region" description="Helical" evidence="11">
    <location>
        <begin position="116"/>
        <end position="140"/>
    </location>
</feature>
<dbReference type="FunFam" id="3.40.50.300:FF:000997">
    <property type="entry name" value="Multidrug resistance-associated protein 1"/>
    <property type="match status" value="1"/>
</dbReference>
<dbReference type="OrthoDB" id="29192at2759"/>
<feature type="domain" description="ABC transporter" evidence="12">
    <location>
        <begin position="425"/>
        <end position="646"/>
    </location>
</feature>
<evidence type="ECO:0000259" key="13">
    <source>
        <dbReference type="PROSITE" id="PS50929"/>
    </source>
</evidence>
<dbReference type="FunFam" id="1.20.1560.10:FF:000148">
    <property type="entry name" value="ATP-binding cassette protein putative"/>
    <property type="match status" value="1"/>
</dbReference>
<feature type="transmembrane region" description="Helical" evidence="11">
    <location>
        <begin position="152"/>
        <end position="174"/>
    </location>
</feature>
<dbReference type="GO" id="GO:0005524">
    <property type="term" value="F:ATP binding"/>
    <property type="evidence" value="ECO:0007669"/>
    <property type="project" value="UniProtKB-KW"/>
</dbReference>
<dbReference type="InterPro" id="IPR011527">
    <property type="entry name" value="ABC1_TM_dom"/>
</dbReference>
<dbReference type="GO" id="GO:0016887">
    <property type="term" value="F:ATP hydrolysis activity"/>
    <property type="evidence" value="ECO:0007669"/>
    <property type="project" value="InterPro"/>
</dbReference>
<dbReference type="RefSeq" id="XP_004255081.1">
    <property type="nucleotide sequence ID" value="XM_004255033.1"/>
</dbReference>
<evidence type="ECO:0000256" key="10">
    <source>
        <dbReference type="SAM" id="MobiDB-lite"/>
    </source>
</evidence>
<reference evidence="14 15" key="1">
    <citation type="submission" date="2012-10" db="EMBL/GenBank/DDBJ databases">
        <authorList>
            <person name="Zafar N."/>
            <person name="Inman J."/>
            <person name="Hall N."/>
            <person name="Lorenzi H."/>
            <person name="Caler E."/>
        </authorList>
    </citation>
    <scope>NUCLEOTIDE SEQUENCE [LARGE SCALE GENOMIC DNA]</scope>
    <source>
        <strain evidence="14 15">IP1</strain>
    </source>
</reference>
<evidence type="ECO:0000256" key="3">
    <source>
        <dbReference type="ARBA" id="ARBA00022448"/>
    </source>
</evidence>
<dbReference type="InterPro" id="IPR017871">
    <property type="entry name" value="ABC_transporter-like_CS"/>
</dbReference>
<feature type="region of interest" description="Disordered" evidence="10">
    <location>
        <begin position="1"/>
        <end position="22"/>
    </location>
</feature>
<dbReference type="VEuPathDB" id="AmoebaDB:EIN_227130"/>
<dbReference type="InterPro" id="IPR003593">
    <property type="entry name" value="AAA+_ATPase"/>
</dbReference>
<evidence type="ECO:0000256" key="4">
    <source>
        <dbReference type="ARBA" id="ARBA00022692"/>
    </source>
</evidence>
<dbReference type="Pfam" id="PF00664">
    <property type="entry name" value="ABC_membrane"/>
    <property type="match status" value="2"/>
</dbReference>
<keyword evidence="8 11" id="KW-1133">Transmembrane helix</keyword>
<dbReference type="Pfam" id="PF00005">
    <property type="entry name" value="ABC_tran"/>
    <property type="match status" value="2"/>
</dbReference>
<dbReference type="CDD" id="cd03244">
    <property type="entry name" value="ABCC_MRP_domain2"/>
    <property type="match status" value="1"/>
</dbReference>
<dbReference type="PROSITE" id="PS50893">
    <property type="entry name" value="ABC_TRANSPORTER_2"/>
    <property type="match status" value="2"/>
</dbReference>
<feature type="transmembrane region" description="Helical" evidence="11">
    <location>
        <begin position="697"/>
        <end position="721"/>
    </location>
</feature>
<dbReference type="OMA" id="CMVPDGL"/>
<dbReference type="GO" id="GO:0016020">
    <property type="term" value="C:membrane"/>
    <property type="evidence" value="ECO:0007669"/>
    <property type="project" value="UniProtKB-SubCell"/>
</dbReference>
<dbReference type="GO" id="GO:0140359">
    <property type="term" value="F:ABC-type transporter activity"/>
    <property type="evidence" value="ECO:0007669"/>
    <property type="project" value="InterPro"/>
</dbReference>
<keyword evidence="4 11" id="KW-0812">Transmembrane</keyword>
<keyword evidence="3" id="KW-0813">Transport</keyword>
<evidence type="ECO:0000256" key="7">
    <source>
        <dbReference type="ARBA" id="ARBA00022840"/>
    </source>
</evidence>
<keyword evidence="7" id="KW-0067">ATP-binding</keyword>
<dbReference type="PROSITE" id="PS00211">
    <property type="entry name" value="ABC_TRANSPORTER_1"/>
    <property type="match status" value="2"/>
</dbReference>
<dbReference type="InterPro" id="IPR050173">
    <property type="entry name" value="ABC_transporter_C-like"/>
</dbReference>
<feature type="compositionally biased region" description="Basic and acidic residues" evidence="10">
    <location>
        <begin position="1"/>
        <end position="11"/>
    </location>
</feature>
<feature type="transmembrane region" description="Helical" evidence="11">
    <location>
        <begin position="929"/>
        <end position="946"/>
    </location>
</feature>
<feature type="transmembrane region" description="Helical" evidence="11">
    <location>
        <begin position="378"/>
        <end position="399"/>
    </location>
</feature>
<feature type="domain" description="ABC transmembrane type-1" evidence="13">
    <location>
        <begin position="745"/>
        <end position="984"/>
    </location>
</feature>
<keyword evidence="15" id="KW-1185">Reference proteome</keyword>
<dbReference type="SUPFAM" id="SSF52540">
    <property type="entry name" value="P-loop containing nucleoside triphosphate hydrolases"/>
    <property type="match status" value="2"/>
</dbReference>
<keyword evidence="9 11" id="KW-0472">Membrane</keyword>
<protein>
    <submittedName>
        <fullName evidence="14">Multidrug resistance-associated protein, putative</fullName>
    </submittedName>
</protein>
<dbReference type="SMART" id="SM00382">
    <property type="entry name" value="AAA"/>
    <property type="match status" value="2"/>
</dbReference>
<feature type="transmembrane region" description="Helical" evidence="11">
    <location>
        <begin position="741"/>
        <end position="769"/>
    </location>
</feature>
<evidence type="ECO:0000256" key="5">
    <source>
        <dbReference type="ARBA" id="ARBA00022737"/>
    </source>
</evidence>
<dbReference type="CDD" id="cd18580">
    <property type="entry name" value="ABC_6TM_ABCC_D2"/>
    <property type="match status" value="1"/>
</dbReference>
<dbReference type="SUPFAM" id="SSF90123">
    <property type="entry name" value="ABC transporter transmembrane region"/>
    <property type="match status" value="2"/>
</dbReference>
<dbReference type="Proteomes" id="UP000014680">
    <property type="component" value="Unassembled WGS sequence"/>
</dbReference>
<dbReference type="Gene3D" id="1.20.1560.10">
    <property type="entry name" value="ABC transporter type 1, transmembrane domain"/>
    <property type="match status" value="2"/>
</dbReference>